<evidence type="ECO:0000313" key="4">
    <source>
        <dbReference type="Proteomes" id="UP000018700"/>
    </source>
</evidence>
<dbReference type="RefSeq" id="WP_025300810.1">
    <property type="nucleotide sequence ID" value="NZ_CP006745.1"/>
</dbReference>
<organism evidence="3 4">
    <name type="scientific">Candidatus Endolissoclinum faulkneri L5</name>
    <dbReference type="NCBI Taxonomy" id="1401328"/>
    <lineage>
        <taxon>Bacteria</taxon>
        <taxon>Pseudomonadati</taxon>
        <taxon>Pseudomonadota</taxon>
        <taxon>Alphaproteobacteria</taxon>
        <taxon>Rhodospirillales</taxon>
        <taxon>Rhodospirillaceae</taxon>
        <taxon>Candidatus Endolissoclinum</taxon>
    </lineage>
</organism>
<gene>
    <name evidence="3" type="ORF">P856_731</name>
</gene>
<dbReference type="InterPro" id="IPR045179">
    <property type="entry name" value="YgfZ/GcvT"/>
</dbReference>
<dbReference type="PANTHER" id="PTHR22602">
    <property type="entry name" value="TRANSFERASE CAF17, MITOCHONDRIAL-RELATED"/>
    <property type="match status" value="1"/>
</dbReference>
<dbReference type="InterPro" id="IPR057460">
    <property type="entry name" value="CAF17_C"/>
</dbReference>
<dbReference type="KEGG" id="efk:P856_731"/>
<evidence type="ECO:0000259" key="2">
    <source>
        <dbReference type="Pfam" id="PF25455"/>
    </source>
</evidence>
<dbReference type="SUPFAM" id="SSF103025">
    <property type="entry name" value="Folate-binding domain"/>
    <property type="match status" value="1"/>
</dbReference>
<keyword evidence="4" id="KW-1185">Reference proteome</keyword>
<dbReference type="eggNOG" id="COG0354">
    <property type="taxonomic scope" value="Bacteria"/>
</dbReference>
<evidence type="ECO:0000313" key="3">
    <source>
        <dbReference type="EMBL" id="AHC73933.1"/>
    </source>
</evidence>
<dbReference type="NCBIfam" id="TIGR03317">
    <property type="entry name" value="ygfZ_signature"/>
    <property type="match status" value="1"/>
</dbReference>
<proteinExistence type="predicted"/>
<protein>
    <submittedName>
        <fullName evidence="3">Glycine cleavage T protein</fullName>
    </submittedName>
</protein>
<dbReference type="GO" id="GO:0016226">
    <property type="term" value="P:iron-sulfur cluster assembly"/>
    <property type="evidence" value="ECO:0007669"/>
    <property type="project" value="TreeGrafter"/>
</dbReference>
<feature type="domain" description="CAF17 C-terminal" evidence="2">
    <location>
        <begin position="228"/>
        <end position="308"/>
    </location>
</feature>
<sequence length="309" mass="34794">MVNAYFHILDDRGIIRVAGEDRFQFLQHLVSNDVFKVTPESAGYGAFLTTQGKFLHDFFLININDALLIDTAADRLQDFFCTLQKYKLRSRIDLSINSKHWTVAAIFGKNVLDLDLIHLPAKRGAMSSFAEGFAFIDPRHINAGIRILSYKESKPNILKTTKLQVTDRESYERYRIALGLPDGTKDMEVKKTLLLEAGFEELGGVDFQKGCYIGQELTARTKYRGLVKRRLMPIKINGSIPNPGTKITLNGRGIGEVRSVIANRNSNKLKGIGLAMIRIDSIKDAIHFNHQLIANEAIINPYKPDWASL</sequence>
<keyword evidence="1" id="KW-0809">Transit peptide</keyword>
<dbReference type="Proteomes" id="UP000018700">
    <property type="component" value="Chromosome"/>
</dbReference>
<dbReference type="Pfam" id="PF25455">
    <property type="entry name" value="Beta-barrel_CAF17_C"/>
    <property type="match status" value="1"/>
</dbReference>
<dbReference type="PATRIC" id="fig|1401328.3.peg.737"/>
<accession>V9TW51</accession>
<dbReference type="PIRSF" id="PIRSF006487">
    <property type="entry name" value="GcvT"/>
    <property type="match status" value="1"/>
</dbReference>
<dbReference type="AlphaFoldDB" id="V9TW51"/>
<dbReference type="EMBL" id="CP006745">
    <property type="protein sequence ID" value="AHC73933.1"/>
    <property type="molecule type" value="Genomic_DNA"/>
</dbReference>
<dbReference type="InterPro" id="IPR017703">
    <property type="entry name" value="YgfZ/GCV_T_CS"/>
</dbReference>
<dbReference type="PANTHER" id="PTHR22602:SF0">
    <property type="entry name" value="TRANSFERASE CAF17, MITOCHONDRIAL-RELATED"/>
    <property type="match status" value="1"/>
</dbReference>
<reference evidence="3 4" key="1">
    <citation type="journal article" date="2013" name="PLoS ONE">
        <title>Bacterial endosymbiosis in a chordate host: long-term co-evolution and conservation of secondary metabolism.</title>
        <authorList>
            <person name="Kwan J.C."/>
            <person name="Schmidt E.W."/>
        </authorList>
    </citation>
    <scope>NUCLEOTIDE SEQUENCE [LARGE SCALE GENOMIC DNA]</scope>
    <source>
        <strain evidence="4">faulkneri L5</strain>
    </source>
</reference>
<dbReference type="Gene3D" id="3.30.1360.120">
    <property type="entry name" value="Probable tRNA modification gtpase trme, domain 1"/>
    <property type="match status" value="1"/>
</dbReference>
<dbReference type="OrthoDB" id="9796287at2"/>
<dbReference type="HOGENOM" id="CLU_007884_7_1_5"/>
<dbReference type="STRING" id="1401328.P856_731"/>
<dbReference type="InterPro" id="IPR027266">
    <property type="entry name" value="TrmE/GcvT-like"/>
</dbReference>
<name>V9TW51_9PROT</name>
<evidence type="ECO:0000256" key="1">
    <source>
        <dbReference type="ARBA" id="ARBA00022946"/>
    </source>
</evidence>